<feature type="region of interest" description="Disordered" evidence="2">
    <location>
        <begin position="66"/>
        <end position="92"/>
    </location>
</feature>
<protein>
    <submittedName>
        <fullName evidence="4">Uncharacterized protein</fullName>
    </submittedName>
</protein>
<evidence type="ECO:0000256" key="2">
    <source>
        <dbReference type="SAM" id="MobiDB-lite"/>
    </source>
</evidence>
<dbReference type="STRING" id="158441.A0A226E034"/>
<evidence type="ECO:0000313" key="4">
    <source>
        <dbReference type="EMBL" id="OXA51105.1"/>
    </source>
</evidence>
<reference evidence="4 5" key="1">
    <citation type="submission" date="2015-12" db="EMBL/GenBank/DDBJ databases">
        <title>The genome of Folsomia candida.</title>
        <authorList>
            <person name="Faddeeva A."/>
            <person name="Derks M.F."/>
            <person name="Anvar Y."/>
            <person name="Smit S."/>
            <person name="Van Straalen N."/>
            <person name="Roelofs D."/>
        </authorList>
    </citation>
    <scope>NUCLEOTIDE SEQUENCE [LARGE SCALE GENOMIC DNA]</scope>
    <source>
        <strain evidence="4 5">VU population</strain>
        <tissue evidence="4">Whole body</tissue>
    </source>
</reference>
<feature type="compositionally biased region" description="Acidic residues" evidence="2">
    <location>
        <begin position="207"/>
        <end position="221"/>
    </location>
</feature>
<comment type="caution">
    <text evidence="4">The sequence shown here is derived from an EMBL/GenBank/DDBJ whole genome shotgun (WGS) entry which is preliminary data.</text>
</comment>
<feature type="coiled-coil region" evidence="1">
    <location>
        <begin position="569"/>
        <end position="596"/>
    </location>
</feature>
<feature type="compositionally biased region" description="Basic and acidic residues" evidence="2">
    <location>
        <begin position="436"/>
        <end position="457"/>
    </location>
</feature>
<organism evidence="4 5">
    <name type="scientific">Folsomia candida</name>
    <name type="common">Springtail</name>
    <dbReference type="NCBI Taxonomy" id="158441"/>
    <lineage>
        <taxon>Eukaryota</taxon>
        <taxon>Metazoa</taxon>
        <taxon>Ecdysozoa</taxon>
        <taxon>Arthropoda</taxon>
        <taxon>Hexapoda</taxon>
        <taxon>Collembola</taxon>
        <taxon>Entomobryomorpha</taxon>
        <taxon>Isotomoidea</taxon>
        <taxon>Isotomidae</taxon>
        <taxon>Proisotominae</taxon>
        <taxon>Folsomia</taxon>
    </lineage>
</organism>
<feature type="compositionally biased region" description="Basic residues" evidence="2">
    <location>
        <begin position="73"/>
        <end position="85"/>
    </location>
</feature>
<evidence type="ECO:0000313" key="5">
    <source>
        <dbReference type="Proteomes" id="UP000198287"/>
    </source>
</evidence>
<name>A0A226E034_FOLCA</name>
<keyword evidence="3" id="KW-0732">Signal</keyword>
<feature type="region of interest" description="Disordered" evidence="2">
    <location>
        <begin position="171"/>
        <end position="267"/>
    </location>
</feature>
<dbReference type="EMBL" id="LNIX01000008">
    <property type="protein sequence ID" value="OXA51105.1"/>
    <property type="molecule type" value="Genomic_DNA"/>
</dbReference>
<keyword evidence="1" id="KW-0175">Coiled coil</keyword>
<feature type="signal peptide" evidence="3">
    <location>
        <begin position="1"/>
        <end position="29"/>
    </location>
</feature>
<evidence type="ECO:0000256" key="3">
    <source>
        <dbReference type="SAM" id="SignalP"/>
    </source>
</evidence>
<sequence>MNFQNFKNCWKLSLLIFLLYFLPRQLVTCVKIKSGKVTTTTPSSDQQFFNPKFNPSQQIVTDVLTPTRDQVGGRRKGSGKGKKGKNSGGAWTLEYPRVPGENLSLNANFSKNQDTFSTQNSLRNSFTFSPTGLEEASWVGIGENGVTHKSQAVSSTPTPSQNYAVLNRQPILPPVPLPTPEPRLPADHYTTPTSVSVNRIGLYVPDTDGENDDDREDEDSHSEEKSKEHSKRKTKKKKKSKERRHSQKNRSDLSSSNDDGDGPPGTMDVKIQQLEQLVTSLSKNVDVMRQNTQVISKGFNILSTRFNKLSSDQDELSLKLDKKFVLVEEGIIRMQKEVGKKLKDIEAKGEAGIKSLKKTDQELLQSQINTSQEHKRWMETLSGKIVGFKTDFDNESKVLAEMVKALAEIQKKEKGKLDQLGKNLDAEMDKLRDTLEEQNKEQQDKGNEEEAEKDANFQERVGQDNLLLAKRVEKLEMSLKSTQTSMRNESDIFQRELGDLSKYVEDKLKRFDESLQDQNMAHNMAHEHISEKMDSWSSTSPTMQSHLARGDDIEMIETNPIYPLVLDRLSKLEKNVSVLEENYGKTNEKVESMEDTDLSILSRIADLRNSHAAELNGTKIEVAHLFEKLSNAETKFREVLEIREGKSKSRNNPELQFTHDGDNMLMEIGGLSMADPTFEPPRTEAAPPQSLHRTTTDFYTTVGLGADGGRDAEGVVVLKERMDSVEENVAELWRSQKEIKSEGIELIRDLQETQARSQNDAELNQKRIDATTKALSDLVRNTTYRIIAVKRQIDDLEELLKSDRRGESQNDEEPQNEEVSGRVKTSSLIPEDVNLLREEIQSVRNIVDDLLSSNKNVTKAQEFFLLKLLEMDQEHKKDNETLAEGLFSLRNETEDTFLEVARSEERLNKVVQQFEITDAEQVKIREELWNIKDRLNGLEENYVNLWKTNKKFIAELEQVVNSVHGNELQTLSTDFSLSKDKLENVTKTWRNLDNRLSNVELLMDMDVAQGHEPNTSELSKLKGRLANTEKDVSELWKSSEILSFQQQVMAENFKFLEATHENDTNVASGERNRNRHDAQDLKSLYANVTKRLASVEKCTNPPYETKTINFLIPDWAATSSSDGGLEDAYLEYEVGGLVGEESRWKAWLGLNGTHLTLFNMLVRAENGMWNEFEVQLIDGDGRIFTTFGPEQHLYARKGDSISVSNVVSRQTLENPKFGLLSRNTLRLKVKVRVYPKVDKVQSEVNTQKQNPSEKQLVLWEVKNLANKLSYIAKNQDELFRELNVTKEFVAGHSWNGFSLWRAGLLAKTISRQVYLGLSVDLVQADADWKALEAEYNVTMLDAHGRIAKEFAISPNDFISVSARHSYFMLLDDVAEILTRGDALAFRINFDLRAKRKAYDVEVIR</sequence>
<gene>
    <name evidence="4" type="ORF">Fcan01_14353</name>
</gene>
<keyword evidence="5" id="KW-1185">Reference proteome</keyword>
<dbReference type="OrthoDB" id="10605879at2759"/>
<evidence type="ECO:0000256" key="1">
    <source>
        <dbReference type="SAM" id="Coils"/>
    </source>
</evidence>
<feature type="chain" id="PRO_5012443434" evidence="3">
    <location>
        <begin position="30"/>
        <end position="1404"/>
    </location>
</feature>
<proteinExistence type="predicted"/>
<accession>A0A226E034</accession>
<feature type="compositionally biased region" description="Basic residues" evidence="2">
    <location>
        <begin position="228"/>
        <end position="248"/>
    </location>
</feature>
<feature type="region of interest" description="Disordered" evidence="2">
    <location>
        <begin position="436"/>
        <end position="460"/>
    </location>
</feature>
<dbReference type="Proteomes" id="UP000198287">
    <property type="component" value="Unassembled WGS sequence"/>
</dbReference>
<feature type="compositionally biased region" description="Pro residues" evidence="2">
    <location>
        <begin position="171"/>
        <end position="183"/>
    </location>
</feature>
<feature type="region of interest" description="Disordered" evidence="2">
    <location>
        <begin position="800"/>
        <end position="824"/>
    </location>
</feature>